<dbReference type="InterPro" id="IPR029063">
    <property type="entry name" value="SAM-dependent_MTases_sf"/>
</dbReference>
<comment type="caution">
    <text evidence="1">The sequence shown here is derived from an EMBL/GenBank/DDBJ whole genome shotgun (WGS) entry which is preliminary data.</text>
</comment>
<dbReference type="SUPFAM" id="SSF53335">
    <property type="entry name" value="S-adenosyl-L-methionine-dependent methyltransferases"/>
    <property type="match status" value="1"/>
</dbReference>
<dbReference type="Gene3D" id="3.40.50.150">
    <property type="entry name" value="Vaccinia Virus protein VP39"/>
    <property type="match status" value="1"/>
</dbReference>
<dbReference type="RefSeq" id="WP_045842267.1">
    <property type="nucleotide sequence ID" value="NZ_CP083405.1"/>
</dbReference>
<evidence type="ECO:0000313" key="2">
    <source>
        <dbReference type="Proteomes" id="UP000053699"/>
    </source>
</evidence>
<proteinExistence type="predicted"/>
<dbReference type="PATRIC" id="fig|480418.6.peg.345"/>
<dbReference type="STRING" id="480418.GCA_000975265_01106"/>
<name>A0A0F4EW42_9MYCO</name>
<dbReference type="Pfam" id="PF13578">
    <property type="entry name" value="Methyltransf_24"/>
    <property type="match status" value="1"/>
</dbReference>
<gene>
    <name evidence="1" type="ORF">MLPM_0126</name>
</gene>
<dbReference type="Proteomes" id="UP000053699">
    <property type="component" value="Unassembled WGS sequence"/>
</dbReference>
<protein>
    <recommendedName>
        <fullName evidence="3">Biotin carboxyl carrier protein</fullName>
    </recommendedName>
</protein>
<dbReference type="AlphaFoldDB" id="A0A0F4EW42"/>
<evidence type="ECO:0000313" key="1">
    <source>
        <dbReference type="EMBL" id="KJX75855.1"/>
    </source>
</evidence>
<dbReference type="EMBL" id="JRPY01000009">
    <property type="protein sequence ID" value="KJX75855.1"/>
    <property type="molecule type" value="Genomic_DNA"/>
</dbReference>
<keyword evidence="2" id="KW-1185">Reference proteome</keyword>
<reference evidence="1 2" key="1">
    <citation type="journal article" date="2015" name="Proc. Natl. Acad. Sci. U.S.A.">
        <title>Insight into the evolution and origin of leprosy bacilli from the genome sequence of Mycobacterium lepromatosis.</title>
        <authorList>
            <person name="Singh P."/>
            <person name="Benjak A."/>
            <person name="Schuenemann V.J."/>
            <person name="Herbig A."/>
            <person name="Avanzi C."/>
            <person name="Busso P."/>
            <person name="Nieselt K."/>
            <person name="Krause J."/>
            <person name="Vera-Cabrera L."/>
            <person name="Cole S.T."/>
        </authorList>
    </citation>
    <scope>NUCLEOTIDE SEQUENCE [LARGE SCALE GENOMIC DNA]</scope>
    <source>
        <strain evidence="1 2">Mx1-22A</strain>
    </source>
</reference>
<dbReference type="OrthoDB" id="799111at2"/>
<evidence type="ECO:0008006" key="3">
    <source>
        <dbReference type="Google" id="ProtNLM"/>
    </source>
</evidence>
<organism evidence="1 2">
    <name type="scientific">Mycobacterium lepromatosis</name>
    <dbReference type="NCBI Taxonomy" id="480418"/>
    <lineage>
        <taxon>Bacteria</taxon>
        <taxon>Bacillati</taxon>
        <taxon>Actinomycetota</taxon>
        <taxon>Actinomycetes</taxon>
        <taxon>Mycobacteriales</taxon>
        <taxon>Mycobacteriaceae</taxon>
        <taxon>Mycobacterium</taxon>
    </lineage>
</organism>
<sequence length="273" mass="31149">MRATGASKALMWRIIEESWNNAQFYFAKDRHRIRVVQQALNRWEAPIYLEIGVSHGFVFRRIAADEKVAVDPAFKLSARSRQLAAAKARATHYFEMTSDAFFADETVFLEQHGIDVALIDGLHTYGQVVRDVENILRYLRDDGIIVLHDCNPKQASVAYPATSYADFRAHNHWWNGPWCGDVWKSIIHLRSTRHDLLIAVLDCDWGVGILRKGSPESPLSYSAAQIEALNYADLAADRERLLNLKPPAYLDEFLKTQRLILPKSYHTARADPT</sequence>
<accession>A0A0F4EW42</accession>